<evidence type="ECO:0008006" key="3">
    <source>
        <dbReference type="Google" id="ProtNLM"/>
    </source>
</evidence>
<evidence type="ECO:0000313" key="2">
    <source>
        <dbReference type="Proteomes" id="UP000243459"/>
    </source>
</evidence>
<sequence length="188" mass="21482">MLGHPWFRDCQDVKIVLDIAIYRLVRSYICSSSLRKSALRSLAKTLTVDELVYLRQQFALLGPSKSGSISLQNFKNAFMKNTTKAMEDCKVIEFVDLVSTTQYLLILRNEDIWHDSWEQRSRCAYGFFNKGGNRPIMIHELASELGLSPSEPIHTVFQDWINYADGKLSFVGFIKLLRGVSSHSITKV</sequence>
<keyword evidence="2" id="KW-1185">Reference proteome</keyword>
<organism evidence="1 2">
    <name type="scientific">Asparagus officinalis</name>
    <name type="common">Garden asparagus</name>
    <dbReference type="NCBI Taxonomy" id="4686"/>
    <lineage>
        <taxon>Eukaryota</taxon>
        <taxon>Viridiplantae</taxon>
        <taxon>Streptophyta</taxon>
        <taxon>Embryophyta</taxon>
        <taxon>Tracheophyta</taxon>
        <taxon>Spermatophyta</taxon>
        <taxon>Magnoliopsida</taxon>
        <taxon>Liliopsida</taxon>
        <taxon>Asparagales</taxon>
        <taxon>Asparagaceae</taxon>
        <taxon>Asparagoideae</taxon>
        <taxon>Asparagus</taxon>
    </lineage>
</organism>
<reference evidence="2" key="1">
    <citation type="journal article" date="2017" name="Nat. Commun.">
        <title>The asparagus genome sheds light on the origin and evolution of a young Y chromosome.</title>
        <authorList>
            <person name="Harkess A."/>
            <person name="Zhou J."/>
            <person name="Xu C."/>
            <person name="Bowers J.E."/>
            <person name="Van der Hulst R."/>
            <person name="Ayyampalayam S."/>
            <person name="Mercati F."/>
            <person name="Riccardi P."/>
            <person name="McKain M.R."/>
            <person name="Kakrana A."/>
            <person name="Tang H."/>
            <person name="Ray J."/>
            <person name="Groenendijk J."/>
            <person name="Arikit S."/>
            <person name="Mathioni S.M."/>
            <person name="Nakano M."/>
            <person name="Shan H."/>
            <person name="Telgmann-Rauber A."/>
            <person name="Kanno A."/>
            <person name="Yue Z."/>
            <person name="Chen H."/>
            <person name="Li W."/>
            <person name="Chen Y."/>
            <person name="Xu X."/>
            <person name="Zhang Y."/>
            <person name="Luo S."/>
            <person name="Chen H."/>
            <person name="Gao J."/>
            <person name="Mao Z."/>
            <person name="Pires J.C."/>
            <person name="Luo M."/>
            <person name="Kudrna D."/>
            <person name="Wing R.A."/>
            <person name="Meyers B.C."/>
            <person name="Yi K."/>
            <person name="Kong H."/>
            <person name="Lavrijsen P."/>
            <person name="Sunseri F."/>
            <person name="Falavigna A."/>
            <person name="Ye Y."/>
            <person name="Leebens-Mack J.H."/>
            <person name="Chen G."/>
        </authorList>
    </citation>
    <scope>NUCLEOTIDE SEQUENCE [LARGE SCALE GENOMIC DNA]</scope>
    <source>
        <strain evidence="2">cv. DH0086</strain>
    </source>
</reference>
<dbReference type="OMA" id="RNEDIWH"/>
<gene>
    <name evidence="1" type="ORF">A4U43_C02F19610</name>
</gene>
<dbReference type="EMBL" id="CM007382">
    <property type="protein sequence ID" value="ONK78517.1"/>
    <property type="molecule type" value="Genomic_DNA"/>
</dbReference>
<dbReference type="AlphaFoldDB" id="A0A5P1FM88"/>
<proteinExistence type="predicted"/>
<dbReference type="SUPFAM" id="SSF47473">
    <property type="entry name" value="EF-hand"/>
    <property type="match status" value="1"/>
</dbReference>
<accession>A0A5P1FM88</accession>
<protein>
    <recommendedName>
        <fullName evidence="3">EF-hand domain-containing protein</fullName>
    </recommendedName>
</protein>
<evidence type="ECO:0000313" key="1">
    <source>
        <dbReference type="EMBL" id="ONK78517.1"/>
    </source>
</evidence>
<dbReference type="Gramene" id="ONK78517">
    <property type="protein sequence ID" value="ONK78517"/>
    <property type="gene ID" value="A4U43_C02F19610"/>
</dbReference>
<dbReference type="Gene3D" id="1.10.238.10">
    <property type="entry name" value="EF-hand"/>
    <property type="match status" value="2"/>
</dbReference>
<dbReference type="InterPro" id="IPR011992">
    <property type="entry name" value="EF-hand-dom_pair"/>
</dbReference>
<name>A0A5P1FM88_ASPOF</name>
<dbReference type="Proteomes" id="UP000243459">
    <property type="component" value="Chromosome 2"/>
</dbReference>